<evidence type="ECO:0000259" key="1">
    <source>
        <dbReference type="Pfam" id="PF03354"/>
    </source>
</evidence>
<dbReference type="EMBL" id="FNYD01000003">
    <property type="protein sequence ID" value="SEJ12962.1"/>
    <property type="molecule type" value="Genomic_DNA"/>
</dbReference>
<evidence type="ECO:0000313" key="3">
    <source>
        <dbReference type="EMBL" id="SEJ12962.1"/>
    </source>
</evidence>
<protein>
    <submittedName>
        <fullName evidence="3">Phage terminase-like protein, large subunit, contains N-terminal HTH domain</fullName>
    </submittedName>
</protein>
<sequence length="536" mass="59569">MDFFPDILRLNGGQFEGVPFKLHPSQEFIIGSLFGWKMASGVRRFRTSYIEMGKGNGKSPLAGGIGLYMMLADNEAGAQIYAAATKTDQARILFDDAVKMVKQSPALMRALDLSGANPVHTISHLPTSGFFKPISKESGKTGSGPRPHCGLIDELHEHPNRDITEMIERGFKFRQNPLLFQITNSGSDRSSYCYEQHELAVKAAHRSHEESDLAAFDRLFSYVCALDEEDDPLWIGENGELPVDVWKKANPLLGVILTEEYLADNAAQARAAKGKANGIKRLHFCMWTDAASAWLPFNLWVAAEDPDMIEDEMTEGCKIGLDLSAKQDLTGMARCYPDGFTPEGHPKFSLFVTGYTPEDSLQERAKRDKAKYVEWAEDGHLIATPGKVVKFEQIVRDIDELGSRVPIDAIVYDNFLFNKFEETMEDLGVDYPRMEHPQGPRRRQNSPLCMNDSIEAFEELLLEGRIRIAINPALRSAVASAVVVSSPSEQRYLDKKKSTARIDLAVASIMAVGAAVEGAVEATSPSYLEEEEMMFI</sequence>
<dbReference type="PANTHER" id="PTHR41287:SF1">
    <property type="entry name" value="PROTEIN YMFN"/>
    <property type="match status" value="1"/>
</dbReference>
<dbReference type="PANTHER" id="PTHR41287">
    <property type="match status" value="1"/>
</dbReference>
<evidence type="ECO:0000259" key="2">
    <source>
        <dbReference type="Pfam" id="PF20441"/>
    </source>
</evidence>
<dbReference type="InterPro" id="IPR027417">
    <property type="entry name" value="P-loop_NTPase"/>
</dbReference>
<reference evidence="3 4" key="1">
    <citation type="submission" date="2016-10" db="EMBL/GenBank/DDBJ databases">
        <authorList>
            <person name="de Groot N.N."/>
        </authorList>
    </citation>
    <scope>NUCLEOTIDE SEQUENCE [LARGE SCALE GENOMIC DNA]</scope>
    <source>
        <strain evidence="3 4">DSM 29340</strain>
    </source>
</reference>
<keyword evidence="4" id="KW-1185">Reference proteome</keyword>
<feature type="domain" description="Terminase large subunit-like endonuclease" evidence="2">
    <location>
        <begin position="218"/>
        <end position="517"/>
    </location>
</feature>
<dbReference type="Gene3D" id="3.40.50.300">
    <property type="entry name" value="P-loop containing nucleotide triphosphate hydrolases"/>
    <property type="match status" value="1"/>
</dbReference>
<dbReference type="AlphaFoldDB" id="A0A1H6WKF9"/>
<dbReference type="Pfam" id="PF03354">
    <property type="entry name" value="TerL_ATPase"/>
    <property type="match status" value="1"/>
</dbReference>
<dbReference type="InterPro" id="IPR005021">
    <property type="entry name" value="Terminase_largesu-like"/>
</dbReference>
<dbReference type="InterPro" id="IPR046462">
    <property type="entry name" value="TerL_nuclease"/>
</dbReference>
<dbReference type="GO" id="GO:0004519">
    <property type="term" value="F:endonuclease activity"/>
    <property type="evidence" value="ECO:0007669"/>
    <property type="project" value="InterPro"/>
</dbReference>
<organism evidence="3 4">
    <name type="scientific">Cribrihabitans marinus</name>
    <dbReference type="NCBI Taxonomy" id="1227549"/>
    <lineage>
        <taxon>Bacteria</taxon>
        <taxon>Pseudomonadati</taxon>
        <taxon>Pseudomonadota</taxon>
        <taxon>Alphaproteobacteria</taxon>
        <taxon>Rhodobacterales</taxon>
        <taxon>Paracoccaceae</taxon>
        <taxon>Cribrihabitans</taxon>
    </lineage>
</organism>
<feature type="domain" description="Terminase large subunit-like ATPase" evidence="1">
    <location>
        <begin position="26"/>
        <end position="198"/>
    </location>
</feature>
<dbReference type="STRING" id="1227549.SAMN05444007_103388"/>
<dbReference type="Proteomes" id="UP000199379">
    <property type="component" value="Unassembled WGS sequence"/>
</dbReference>
<dbReference type="Pfam" id="PF20441">
    <property type="entry name" value="TerL_nuclease"/>
    <property type="match status" value="1"/>
</dbReference>
<dbReference type="InterPro" id="IPR046461">
    <property type="entry name" value="TerL_ATPase"/>
</dbReference>
<accession>A0A1H6WKF9</accession>
<gene>
    <name evidence="3" type="ORF">SAMN05444007_103388</name>
</gene>
<name>A0A1H6WKF9_9RHOB</name>
<evidence type="ECO:0000313" key="4">
    <source>
        <dbReference type="Proteomes" id="UP000199379"/>
    </source>
</evidence>
<proteinExistence type="predicted"/>